<accession>A0AA88PGN5</accession>
<sequence length="146" mass="17168">MLFLVSLQHMGKGDDAIREALYHLRDLMDYAHLFTFDMNVIYIPNMHIESGEMCSCKEFIAQELLKTLVSAEITDQDAAVEPRTSLRLLQHNIRFLLQNSIGEHCLKDKVMVRKINLRINQELMFIRRCFSFFQDWMSKCITSSDF</sequence>
<comment type="caution">
    <text evidence="1">The sequence shown here is derived from an EMBL/GenBank/DDBJ whole genome shotgun (WGS) entry which is preliminary data.</text>
</comment>
<evidence type="ECO:0000313" key="2">
    <source>
        <dbReference type="Proteomes" id="UP001187343"/>
    </source>
</evidence>
<name>A0AA88PGN5_9TELE</name>
<gene>
    <name evidence="1" type="ORF">Q8A67_022980</name>
</gene>
<dbReference type="AlphaFoldDB" id="A0AA88PGN5"/>
<proteinExistence type="predicted"/>
<dbReference type="EMBL" id="JAUYZG010000022">
    <property type="protein sequence ID" value="KAK2873083.1"/>
    <property type="molecule type" value="Genomic_DNA"/>
</dbReference>
<organism evidence="1 2">
    <name type="scientific">Cirrhinus molitorella</name>
    <name type="common">mud carp</name>
    <dbReference type="NCBI Taxonomy" id="172907"/>
    <lineage>
        <taxon>Eukaryota</taxon>
        <taxon>Metazoa</taxon>
        <taxon>Chordata</taxon>
        <taxon>Craniata</taxon>
        <taxon>Vertebrata</taxon>
        <taxon>Euteleostomi</taxon>
        <taxon>Actinopterygii</taxon>
        <taxon>Neopterygii</taxon>
        <taxon>Teleostei</taxon>
        <taxon>Ostariophysi</taxon>
        <taxon>Cypriniformes</taxon>
        <taxon>Cyprinidae</taxon>
        <taxon>Labeoninae</taxon>
        <taxon>Labeonini</taxon>
        <taxon>Cirrhinus</taxon>
    </lineage>
</organism>
<keyword evidence="2" id="KW-1185">Reference proteome</keyword>
<dbReference type="Proteomes" id="UP001187343">
    <property type="component" value="Unassembled WGS sequence"/>
</dbReference>
<protein>
    <submittedName>
        <fullName evidence="1">Uncharacterized protein</fullName>
    </submittedName>
</protein>
<evidence type="ECO:0000313" key="1">
    <source>
        <dbReference type="EMBL" id="KAK2873083.1"/>
    </source>
</evidence>
<reference evidence="1" key="1">
    <citation type="submission" date="2023-08" db="EMBL/GenBank/DDBJ databases">
        <title>Chromosome-level Genome Assembly of mud carp (Cirrhinus molitorella).</title>
        <authorList>
            <person name="Liu H."/>
        </authorList>
    </citation>
    <scope>NUCLEOTIDE SEQUENCE</scope>
    <source>
        <strain evidence="1">Prfri</strain>
        <tissue evidence="1">Muscle</tissue>
    </source>
</reference>